<protein>
    <submittedName>
        <fullName evidence="1">Uncharacterized protein</fullName>
    </submittedName>
</protein>
<proteinExistence type="evidence at transcript level"/>
<sequence>MHAGRAGATLHALLDALVHPLRRTLLHQPVLLLEVHRRRLLRRAFLRRALVLAAQPDVDVLTLAQRQLLLDRARHVPQRPQQTLSLLPISVVSAGRLPSLVSGGLCCGSGPVPGLLRGLPAGVGVLARLLPGHVSRLPRLVGGGVPRLLGLLHGRVLGLPRLAGGGVRGLPRLAGRRVLVLPELVLGRLRGLARLLRHRVLGLPRLLHGAVLVLAQLVPGGLRRLARLTRDAVVGLPGLVGGVVPVLAELVARGVRRLRGLVHGRVLGATEGAAHGAGQGPGALLHALQDAAATGGTAVGAGARDLVRGRAGVHLRLLEVLVPRPSQLLHGAPRVGLGARLTRVLPRCHSGRSVTL</sequence>
<evidence type="ECO:0000313" key="1">
    <source>
        <dbReference type="EMBL" id="ACN26765.1"/>
    </source>
</evidence>
<reference evidence="1" key="1">
    <citation type="journal article" date="2009" name="PLoS Genet.">
        <title>Sequencing, mapping, and analysis of 27,455 maize full-length cDNAs.</title>
        <authorList>
            <person name="Soderlund C."/>
            <person name="Descour A."/>
            <person name="Kudrna D."/>
            <person name="Bomhoff M."/>
            <person name="Boyd L."/>
            <person name="Currie J."/>
            <person name="Angelova A."/>
            <person name="Collura K."/>
            <person name="Wissotski M."/>
            <person name="Ashley E."/>
            <person name="Morrow D."/>
            <person name="Fernandes J."/>
            <person name="Walbot V."/>
            <person name="Yu Y."/>
        </authorList>
    </citation>
    <scope>NUCLEOTIDE SEQUENCE</scope>
    <source>
        <strain evidence="1">B73</strain>
    </source>
</reference>
<dbReference type="EMBL" id="BT062068">
    <property type="protein sequence ID" value="ACN26765.1"/>
    <property type="molecule type" value="mRNA"/>
</dbReference>
<organism evidence="1">
    <name type="scientific">Zea mays</name>
    <name type="common">Maize</name>
    <dbReference type="NCBI Taxonomy" id="4577"/>
    <lineage>
        <taxon>Eukaryota</taxon>
        <taxon>Viridiplantae</taxon>
        <taxon>Streptophyta</taxon>
        <taxon>Embryophyta</taxon>
        <taxon>Tracheophyta</taxon>
        <taxon>Spermatophyta</taxon>
        <taxon>Magnoliopsida</taxon>
        <taxon>Liliopsida</taxon>
        <taxon>Poales</taxon>
        <taxon>Poaceae</taxon>
        <taxon>PACMAD clade</taxon>
        <taxon>Panicoideae</taxon>
        <taxon>Andropogonodae</taxon>
        <taxon>Andropogoneae</taxon>
        <taxon>Tripsacinae</taxon>
        <taxon>Zea</taxon>
    </lineage>
</organism>
<dbReference type="AlphaFoldDB" id="C0HIB2"/>
<name>C0HIB2_MAIZE</name>
<accession>C0HIB2</accession>
<reference evidence="1" key="2">
    <citation type="submission" date="2012-06" db="EMBL/GenBank/DDBJ databases">
        <authorList>
            <person name="Yu Y."/>
            <person name="Currie J."/>
            <person name="Lomeli R."/>
            <person name="Angelova A."/>
            <person name="Collura K."/>
            <person name="Wissotski M."/>
            <person name="Campos D."/>
            <person name="Kudrna D."/>
            <person name="Golser W."/>
            <person name="Ashely E."/>
            <person name="Descour A."/>
            <person name="Fernandes J."/>
            <person name="Soderlund C."/>
            <person name="Walbot V."/>
        </authorList>
    </citation>
    <scope>NUCLEOTIDE SEQUENCE</scope>
    <source>
        <strain evidence="1">B73</strain>
    </source>
</reference>